<sequence>MKKLIYITLLGITIGSCSSDVELNGVWENSDYDQLNLTIKEVADNKLHVSGRYYNDVVTKLNKPTENKIFEIEGEFTVVDKEEKTYEYIKKGTCDICPDKHYFIDIEDDYLLLYKVNKKGEKGFENTYQKK</sequence>
<evidence type="ECO:0008006" key="3">
    <source>
        <dbReference type="Google" id="ProtNLM"/>
    </source>
</evidence>
<name>A0A916NG47_9FLAO</name>
<dbReference type="EMBL" id="OU015584">
    <property type="protein sequence ID" value="CAG5079894.1"/>
    <property type="molecule type" value="Genomic_DNA"/>
</dbReference>
<proteinExistence type="predicted"/>
<gene>
    <name evidence="1" type="ORF">CRYO30217_01111</name>
</gene>
<dbReference type="AlphaFoldDB" id="A0A916NG47"/>
<dbReference type="PROSITE" id="PS51257">
    <property type="entry name" value="PROKAR_LIPOPROTEIN"/>
    <property type="match status" value="1"/>
</dbReference>
<evidence type="ECO:0000313" key="2">
    <source>
        <dbReference type="Proteomes" id="UP000683507"/>
    </source>
</evidence>
<organism evidence="1 2">
    <name type="scientific">Parvicella tangerina</name>
    <dbReference type="NCBI Taxonomy" id="2829795"/>
    <lineage>
        <taxon>Bacteria</taxon>
        <taxon>Pseudomonadati</taxon>
        <taxon>Bacteroidota</taxon>
        <taxon>Flavobacteriia</taxon>
        <taxon>Flavobacteriales</taxon>
        <taxon>Parvicellaceae</taxon>
        <taxon>Parvicella</taxon>
    </lineage>
</organism>
<accession>A0A916NG47</accession>
<dbReference type="Proteomes" id="UP000683507">
    <property type="component" value="Chromosome"/>
</dbReference>
<protein>
    <recommendedName>
        <fullName evidence="3">Lipoprotein</fullName>
    </recommendedName>
</protein>
<dbReference type="RefSeq" id="WP_258541329.1">
    <property type="nucleotide sequence ID" value="NZ_OU015584.1"/>
</dbReference>
<evidence type="ECO:0000313" key="1">
    <source>
        <dbReference type="EMBL" id="CAG5079894.1"/>
    </source>
</evidence>
<dbReference type="KEGG" id="ptan:CRYO30217_01111"/>
<reference evidence="1" key="1">
    <citation type="submission" date="2021-04" db="EMBL/GenBank/DDBJ databases">
        <authorList>
            <person name="Rodrigo-Torres L."/>
            <person name="Arahal R. D."/>
            <person name="Lucena T."/>
        </authorList>
    </citation>
    <scope>NUCLEOTIDE SEQUENCE</scope>
    <source>
        <strain evidence="1">AS29M-1</strain>
    </source>
</reference>
<keyword evidence="2" id="KW-1185">Reference proteome</keyword>